<comment type="subcellular location">
    <subcellularLocation>
        <location evidence="1">Cell membrane</location>
    </subcellularLocation>
</comment>
<keyword evidence="7" id="KW-0677">Repeat</keyword>
<dbReference type="GO" id="GO:0005506">
    <property type="term" value="F:iron ion binding"/>
    <property type="evidence" value="ECO:0007669"/>
    <property type="project" value="InterPro"/>
</dbReference>
<dbReference type="SUPFAM" id="SSF46626">
    <property type="entry name" value="Cytochrome c"/>
    <property type="match status" value="3"/>
</dbReference>
<dbReference type="Gene3D" id="1.10.760.10">
    <property type="entry name" value="Cytochrome c-like domain"/>
    <property type="match status" value="2"/>
</dbReference>
<keyword evidence="10 13" id="KW-0472">Membrane</keyword>
<feature type="domain" description="Cytochrome c" evidence="14">
    <location>
        <begin position="376"/>
        <end position="467"/>
    </location>
</feature>
<feature type="binding site" description="covalent" evidence="11">
    <location>
        <position position="389"/>
    </location>
    <ligand>
        <name>heme c</name>
        <dbReference type="ChEBI" id="CHEBI:61717"/>
        <label>3</label>
    </ligand>
</feature>
<evidence type="ECO:0000256" key="5">
    <source>
        <dbReference type="ARBA" id="ARBA00022723"/>
    </source>
</evidence>
<keyword evidence="6" id="KW-0732">Signal</keyword>
<gene>
    <name evidence="15" type="primary">fdhC</name>
    <name evidence="15" type="ORF">LMG29739_02669</name>
</gene>
<dbReference type="AlphaFoldDB" id="A0A6J5DV30"/>
<feature type="transmembrane region" description="Helical" evidence="13">
    <location>
        <begin position="37"/>
        <end position="56"/>
    </location>
</feature>
<dbReference type="InterPro" id="IPR014353">
    <property type="entry name" value="Membr-bd_ADH_cyt_c"/>
</dbReference>
<evidence type="ECO:0000256" key="1">
    <source>
        <dbReference type="ARBA" id="ARBA00004236"/>
    </source>
</evidence>
<keyword evidence="4 11" id="KW-0349">Heme</keyword>
<keyword evidence="9 12" id="KW-0408">Iron</keyword>
<keyword evidence="2" id="KW-0813">Transport</keyword>
<dbReference type="Proteomes" id="UP000494329">
    <property type="component" value="Unassembled WGS sequence"/>
</dbReference>
<protein>
    <submittedName>
        <fullName evidence="15">Fructose dehydrogenase cytochrome subunit</fullName>
    </submittedName>
</protein>
<accession>A0A6J5DV30</accession>
<feature type="binding site" description="covalent" evidence="11">
    <location>
        <position position="107"/>
    </location>
    <ligand>
        <name>heme c</name>
        <dbReference type="ChEBI" id="CHEBI:61717"/>
        <label>1</label>
    </ligand>
</feature>
<evidence type="ECO:0000256" key="13">
    <source>
        <dbReference type="SAM" id="Phobius"/>
    </source>
</evidence>
<evidence type="ECO:0000256" key="4">
    <source>
        <dbReference type="ARBA" id="ARBA00022617"/>
    </source>
</evidence>
<proteinExistence type="predicted"/>
<evidence type="ECO:0000313" key="15">
    <source>
        <dbReference type="EMBL" id="CAB3757334.1"/>
    </source>
</evidence>
<dbReference type="PRINTS" id="PR00605">
    <property type="entry name" value="CYTCHROMECIC"/>
</dbReference>
<dbReference type="GO" id="GO:0005886">
    <property type="term" value="C:plasma membrane"/>
    <property type="evidence" value="ECO:0007669"/>
    <property type="project" value="UniProtKB-SubCell"/>
</dbReference>
<sequence>MTDSTSHGRPAGAGNLLREQRIARQRQFRRHAQRRRVVSIATLAAAFSLFALYIAWLEAHGTSSAHGDESPLAAAVARGPEAANGADSVELVKRGEYLARAGGCITCHTSDKSRPFAGGVAIGTPIGTIYTPNITPDPDTGIGQWGDADFLRAMHEGIGKAGERLYPVFPYPSYTKVLDRDVLAIRAYLNTVTPVHYTPPANELTFPFNQRWLMVIWNLFNFDEGRYVPDPKQSAEWNRGAYLVEGLAHCGECHTPRNVMQGLNAHDRFSGARQAGWHAFNITPDKISGIGDWSAADLVAYLATGVAPRRASAAGPMAQVVEDSTQYLSGEDLRSIAGYLRALPPVRGGVGGDMSAARDSHGAPAADVTALRGMATTGVNGAQLFIANCASCHGWTGEGIGAGAPGGYPSLIHNSVAGAADPANLAMVILHGVSRKTQQAEVLMPSFSSQLTDDQIAALARYVMTQFGNPHSSLTAAQVAQLRALQP</sequence>
<dbReference type="RefSeq" id="WP_175111389.1">
    <property type="nucleotide sequence ID" value="NZ_CADIKF010000018.1"/>
</dbReference>
<dbReference type="PIRSF" id="PIRSF000018">
    <property type="entry name" value="Mb_ADH_cyt_c"/>
    <property type="match status" value="1"/>
</dbReference>
<organism evidence="15 16">
    <name type="scientific">Paraburkholderia solisilvae</name>
    <dbReference type="NCBI Taxonomy" id="624376"/>
    <lineage>
        <taxon>Bacteria</taxon>
        <taxon>Pseudomonadati</taxon>
        <taxon>Pseudomonadota</taxon>
        <taxon>Betaproteobacteria</taxon>
        <taxon>Burkholderiales</taxon>
        <taxon>Burkholderiaceae</taxon>
        <taxon>Paraburkholderia</taxon>
    </lineage>
</organism>
<evidence type="ECO:0000256" key="10">
    <source>
        <dbReference type="ARBA" id="ARBA00023136"/>
    </source>
</evidence>
<dbReference type="InterPro" id="IPR009056">
    <property type="entry name" value="Cyt_c-like_dom"/>
</dbReference>
<dbReference type="EMBL" id="CADIKF010000018">
    <property type="protein sequence ID" value="CAB3757334.1"/>
    <property type="molecule type" value="Genomic_DNA"/>
</dbReference>
<keyword evidence="3" id="KW-1003">Cell membrane</keyword>
<dbReference type="PANTHER" id="PTHR35008">
    <property type="entry name" value="BLL4482 PROTEIN-RELATED"/>
    <property type="match status" value="1"/>
</dbReference>
<evidence type="ECO:0000256" key="6">
    <source>
        <dbReference type="ARBA" id="ARBA00022729"/>
    </source>
</evidence>
<evidence type="ECO:0000256" key="9">
    <source>
        <dbReference type="ARBA" id="ARBA00023004"/>
    </source>
</evidence>
<evidence type="ECO:0000256" key="7">
    <source>
        <dbReference type="ARBA" id="ARBA00022737"/>
    </source>
</evidence>
<keyword evidence="13" id="KW-0812">Transmembrane</keyword>
<reference evidence="15 16" key="1">
    <citation type="submission" date="2020-04" db="EMBL/GenBank/DDBJ databases">
        <authorList>
            <person name="De Canck E."/>
        </authorList>
    </citation>
    <scope>NUCLEOTIDE SEQUENCE [LARGE SCALE GENOMIC DNA]</scope>
    <source>
        <strain evidence="15 16">LMG 29739</strain>
    </source>
</reference>
<feature type="binding site" description="axial binding residue" evidence="12">
    <location>
        <position position="254"/>
    </location>
    <ligand>
        <name>heme c</name>
        <dbReference type="ChEBI" id="CHEBI:61717"/>
        <label>2</label>
    </ligand>
    <ligandPart>
        <name>Fe</name>
        <dbReference type="ChEBI" id="CHEBI:18248"/>
    </ligandPart>
</feature>
<feature type="binding site" description="covalent" evidence="11">
    <location>
        <position position="253"/>
    </location>
    <ligand>
        <name>heme c</name>
        <dbReference type="ChEBI" id="CHEBI:61717"/>
        <label>2</label>
    </ligand>
</feature>
<comment type="cofactor">
    <cofactor evidence="11">
        <name>heme c</name>
        <dbReference type="ChEBI" id="CHEBI:61717"/>
    </cofactor>
    <text evidence="11">Binds 3 heme c groups covalently per subunit.</text>
</comment>
<evidence type="ECO:0000313" key="16">
    <source>
        <dbReference type="Proteomes" id="UP000494329"/>
    </source>
</evidence>
<evidence type="ECO:0000256" key="2">
    <source>
        <dbReference type="ARBA" id="ARBA00022448"/>
    </source>
</evidence>
<feature type="domain" description="Cytochrome c" evidence="14">
    <location>
        <begin position="235"/>
        <end position="344"/>
    </location>
</feature>
<dbReference type="GO" id="GO:0009055">
    <property type="term" value="F:electron transfer activity"/>
    <property type="evidence" value="ECO:0007669"/>
    <property type="project" value="InterPro"/>
</dbReference>
<dbReference type="InterPro" id="IPR036909">
    <property type="entry name" value="Cyt_c-like_dom_sf"/>
</dbReference>
<evidence type="ECO:0000256" key="12">
    <source>
        <dbReference type="PIRSR" id="PIRSR000018-51"/>
    </source>
</evidence>
<feature type="domain" description="Cytochrome c" evidence="14">
    <location>
        <begin position="90"/>
        <end position="193"/>
    </location>
</feature>
<dbReference type="InterPro" id="IPR051459">
    <property type="entry name" value="Cytochrome_c-type_DH"/>
</dbReference>
<evidence type="ECO:0000256" key="3">
    <source>
        <dbReference type="ARBA" id="ARBA00022475"/>
    </source>
</evidence>
<dbReference type="GO" id="GO:0016614">
    <property type="term" value="F:oxidoreductase activity, acting on CH-OH group of donors"/>
    <property type="evidence" value="ECO:0007669"/>
    <property type="project" value="InterPro"/>
</dbReference>
<name>A0A6J5DV30_9BURK</name>
<dbReference type="PROSITE" id="PS51007">
    <property type="entry name" value="CYTC"/>
    <property type="match status" value="3"/>
</dbReference>
<evidence type="ECO:0000256" key="8">
    <source>
        <dbReference type="ARBA" id="ARBA00022982"/>
    </source>
</evidence>
<evidence type="ECO:0000259" key="14">
    <source>
        <dbReference type="PROSITE" id="PS51007"/>
    </source>
</evidence>
<evidence type="ECO:0000256" key="11">
    <source>
        <dbReference type="PIRSR" id="PIRSR000018-50"/>
    </source>
</evidence>
<feature type="binding site" description="covalent" evidence="11">
    <location>
        <position position="250"/>
    </location>
    <ligand>
        <name>heme c</name>
        <dbReference type="ChEBI" id="CHEBI:61717"/>
        <label>2</label>
    </ligand>
</feature>
<dbReference type="InterPro" id="IPR008168">
    <property type="entry name" value="Cyt_C_IC"/>
</dbReference>
<dbReference type="PANTHER" id="PTHR35008:SF8">
    <property type="entry name" value="ALCOHOL DEHYDROGENASE CYTOCHROME C SUBUNIT"/>
    <property type="match status" value="1"/>
</dbReference>
<feature type="binding site" description="axial binding residue" evidence="12">
    <location>
        <position position="108"/>
    </location>
    <ligand>
        <name>heme c</name>
        <dbReference type="ChEBI" id="CHEBI:61717"/>
        <label>1</label>
    </ligand>
    <ligandPart>
        <name>Fe</name>
        <dbReference type="ChEBI" id="CHEBI:18248"/>
    </ligandPart>
</feature>
<keyword evidence="8" id="KW-0249">Electron transport</keyword>
<keyword evidence="13" id="KW-1133">Transmembrane helix</keyword>
<feature type="binding site" description="covalent" evidence="11">
    <location>
        <position position="392"/>
    </location>
    <ligand>
        <name>heme c</name>
        <dbReference type="ChEBI" id="CHEBI:61717"/>
        <label>3</label>
    </ligand>
</feature>
<keyword evidence="5 12" id="KW-0479">Metal-binding</keyword>
<dbReference type="Pfam" id="PF00034">
    <property type="entry name" value="Cytochrom_C"/>
    <property type="match status" value="1"/>
</dbReference>
<feature type="binding site" description="covalent" evidence="11">
    <location>
        <position position="104"/>
    </location>
    <ligand>
        <name>heme c</name>
        <dbReference type="ChEBI" id="CHEBI:61717"/>
        <label>1</label>
    </ligand>
</feature>
<dbReference type="GO" id="GO:0020037">
    <property type="term" value="F:heme binding"/>
    <property type="evidence" value="ECO:0007669"/>
    <property type="project" value="InterPro"/>
</dbReference>
<keyword evidence="16" id="KW-1185">Reference proteome</keyword>
<feature type="binding site" description="axial binding residue" evidence="12">
    <location>
        <position position="393"/>
    </location>
    <ligand>
        <name>heme c</name>
        <dbReference type="ChEBI" id="CHEBI:61717"/>
        <label>3</label>
    </ligand>
    <ligandPart>
        <name>Fe</name>
        <dbReference type="ChEBI" id="CHEBI:18248"/>
    </ligandPart>
</feature>